<name>A0A5M3N5I7_CONPW</name>
<dbReference type="GO" id="GO:0005634">
    <property type="term" value="C:nucleus"/>
    <property type="evidence" value="ECO:0007669"/>
    <property type="project" value="UniProtKB-SubCell"/>
</dbReference>
<evidence type="ECO:0000313" key="14">
    <source>
        <dbReference type="Proteomes" id="UP000053558"/>
    </source>
</evidence>
<comment type="catalytic activity">
    <reaction evidence="10">
        <text>N-terminal L-seryl-[histone H2A] + acetyl-CoA = N-terminal N(alpha)-acetyl-L-seryl-[histone H2A] + CoA + H(+)</text>
        <dbReference type="Rhea" id="RHEA:50600"/>
        <dbReference type="Rhea" id="RHEA-COMP:12742"/>
        <dbReference type="Rhea" id="RHEA-COMP:12744"/>
        <dbReference type="ChEBI" id="CHEBI:15378"/>
        <dbReference type="ChEBI" id="CHEBI:57287"/>
        <dbReference type="ChEBI" id="CHEBI:57288"/>
        <dbReference type="ChEBI" id="CHEBI:64738"/>
        <dbReference type="ChEBI" id="CHEBI:83690"/>
        <dbReference type="EC" id="2.3.1.257"/>
    </reaction>
</comment>
<dbReference type="OMA" id="ETNVGPY"/>
<evidence type="ECO:0000256" key="9">
    <source>
        <dbReference type="ARBA" id="ARBA00023315"/>
    </source>
</evidence>
<evidence type="ECO:0000256" key="8">
    <source>
        <dbReference type="ARBA" id="ARBA00023242"/>
    </source>
</evidence>
<protein>
    <recommendedName>
        <fullName evidence="5">N-alpha-acetyltransferase 40</fullName>
        <ecNumber evidence="4">2.3.1.257</ecNumber>
    </recommendedName>
</protein>
<dbReference type="InterPro" id="IPR000182">
    <property type="entry name" value="GNAT_dom"/>
</dbReference>
<dbReference type="PANTHER" id="PTHR20531:SF1">
    <property type="entry name" value="N-ALPHA-ACETYLTRANSFERASE 40"/>
    <property type="match status" value="1"/>
</dbReference>
<evidence type="ECO:0000256" key="2">
    <source>
        <dbReference type="ARBA" id="ARBA00004496"/>
    </source>
</evidence>
<sequence length="210" mass="24073">MSFSKVNQANKASPEVLASQVQSTLRLKEQMFCVDVQTSTTLSQSTREDIWNIFETNMRDMYNSSSFGWDPPEKQAELFHPLSRFLVVHKSHSVENVDDERAKVEAYAMFRFEREERENVVYCYELQVSPTARQLGLGKALMQDLSRMGAAWGMKKVMLTVFKANADACRFYEHMGFTMDETSPGFAEDGDEWVDEEEGDYVILSKPTSV</sequence>
<comment type="caution">
    <text evidence="13">The sequence shown here is derived from an EMBL/GenBank/DDBJ whole genome shotgun (WGS) entry which is preliminary data.</text>
</comment>
<dbReference type="EMBL" id="JH711573">
    <property type="protein sequence ID" value="EIW86653.1"/>
    <property type="molecule type" value="Genomic_DNA"/>
</dbReference>
<organism evidence="13 14">
    <name type="scientific">Coniophora puteana (strain RWD-64-598)</name>
    <name type="common">Brown rot fungus</name>
    <dbReference type="NCBI Taxonomy" id="741705"/>
    <lineage>
        <taxon>Eukaryota</taxon>
        <taxon>Fungi</taxon>
        <taxon>Dikarya</taxon>
        <taxon>Basidiomycota</taxon>
        <taxon>Agaricomycotina</taxon>
        <taxon>Agaricomycetes</taxon>
        <taxon>Agaricomycetidae</taxon>
        <taxon>Boletales</taxon>
        <taxon>Coniophorineae</taxon>
        <taxon>Coniophoraceae</taxon>
        <taxon>Coniophora</taxon>
    </lineage>
</organism>
<comment type="similarity">
    <text evidence="3">Belongs to the acetyltransferase family. NAA40 subfamily.</text>
</comment>
<dbReference type="PROSITE" id="PS51186">
    <property type="entry name" value="GNAT"/>
    <property type="match status" value="1"/>
</dbReference>
<dbReference type="SUPFAM" id="SSF55729">
    <property type="entry name" value="Acyl-CoA N-acyltransferases (Nat)"/>
    <property type="match status" value="1"/>
</dbReference>
<dbReference type="GO" id="GO:1990189">
    <property type="term" value="F:protein N-terminal-serine acetyltransferase activity"/>
    <property type="evidence" value="ECO:0007669"/>
    <property type="project" value="UniProtKB-EC"/>
</dbReference>
<dbReference type="Gene3D" id="3.40.630.30">
    <property type="match status" value="1"/>
</dbReference>
<dbReference type="GO" id="GO:0043998">
    <property type="term" value="F:histone H2A acetyltransferase activity"/>
    <property type="evidence" value="ECO:0007669"/>
    <property type="project" value="InterPro"/>
</dbReference>
<evidence type="ECO:0000313" key="13">
    <source>
        <dbReference type="EMBL" id="EIW86653.1"/>
    </source>
</evidence>
<dbReference type="InterPro" id="IPR016181">
    <property type="entry name" value="Acyl_CoA_acyltransferase"/>
</dbReference>
<evidence type="ECO:0000256" key="7">
    <source>
        <dbReference type="ARBA" id="ARBA00022679"/>
    </source>
</evidence>
<dbReference type="GO" id="GO:0010485">
    <property type="term" value="F:histone H4 acetyltransferase activity"/>
    <property type="evidence" value="ECO:0007669"/>
    <property type="project" value="InterPro"/>
</dbReference>
<gene>
    <name evidence="13" type="ORF">CONPUDRAFT_148722</name>
</gene>
<dbReference type="CDD" id="cd04301">
    <property type="entry name" value="NAT_SF"/>
    <property type="match status" value="1"/>
</dbReference>
<comment type="subcellular location">
    <subcellularLocation>
        <location evidence="2">Cytoplasm</location>
    </subcellularLocation>
    <subcellularLocation>
        <location evidence="1">Nucleus</location>
    </subcellularLocation>
</comment>
<reference evidence="14" key="1">
    <citation type="journal article" date="2012" name="Science">
        <title>The Paleozoic origin of enzymatic lignin decomposition reconstructed from 31 fungal genomes.</title>
        <authorList>
            <person name="Floudas D."/>
            <person name="Binder M."/>
            <person name="Riley R."/>
            <person name="Barry K."/>
            <person name="Blanchette R.A."/>
            <person name="Henrissat B."/>
            <person name="Martinez A.T."/>
            <person name="Otillar R."/>
            <person name="Spatafora J.W."/>
            <person name="Yadav J.S."/>
            <person name="Aerts A."/>
            <person name="Benoit I."/>
            <person name="Boyd A."/>
            <person name="Carlson A."/>
            <person name="Copeland A."/>
            <person name="Coutinho P.M."/>
            <person name="de Vries R.P."/>
            <person name="Ferreira P."/>
            <person name="Findley K."/>
            <person name="Foster B."/>
            <person name="Gaskell J."/>
            <person name="Glotzer D."/>
            <person name="Gorecki P."/>
            <person name="Heitman J."/>
            <person name="Hesse C."/>
            <person name="Hori C."/>
            <person name="Igarashi K."/>
            <person name="Jurgens J.A."/>
            <person name="Kallen N."/>
            <person name="Kersten P."/>
            <person name="Kohler A."/>
            <person name="Kuees U."/>
            <person name="Kumar T.K.A."/>
            <person name="Kuo A."/>
            <person name="LaButti K."/>
            <person name="Larrondo L.F."/>
            <person name="Lindquist E."/>
            <person name="Ling A."/>
            <person name="Lombard V."/>
            <person name="Lucas S."/>
            <person name="Lundell T."/>
            <person name="Martin R."/>
            <person name="McLaughlin D.J."/>
            <person name="Morgenstern I."/>
            <person name="Morin E."/>
            <person name="Murat C."/>
            <person name="Nagy L.G."/>
            <person name="Nolan M."/>
            <person name="Ohm R.A."/>
            <person name="Patyshakuliyeva A."/>
            <person name="Rokas A."/>
            <person name="Ruiz-Duenas F.J."/>
            <person name="Sabat G."/>
            <person name="Salamov A."/>
            <person name="Samejima M."/>
            <person name="Schmutz J."/>
            <person name="Slot J.C."/>
            <person name="St John F."/>
            <person name="Stenlid J."/>
            <person name="Sun H."/>
            <person name="Sun S."/>
            <person name="Syed K."/>
            <person name="Tsang A."/>
            <person name="Wiebenga A."/>
            <person name="Young D."/>
            <person name="Pisabarro A."/>
            <person name="Eastwood D.C."/>
            <person name="Martin F."/>
            <person name="Cullen D."/>
            <person name="Grigoriev I.V."/>
            <person name="Hibbett D.S."/>
        </authorList>
    </citation>
    <scope>NUCLEOTIDE SEQUENCE [LARGE SCALE GENOMIC DNA]</scope>
    <source>
        <strain evidence="14">RWD-64-598 SS2</strain>
    </source>
</reference>
<dbReference type="EC" id="2.3.1.257" evidence="4"/>
<evidence type="ECO:0000256" key="10">
    <source>
        <dbReference type="ARBA" id="ARBA00047821"/>
    </source>
</evidence>
<dbReference type="AlphaFoldDB" id="A0A5M3N5I7"/>
<dbReference type="Proteomes" id="UP000053558">
    <property type="component" value="Unassembled WGS sequence"/>
</dbReference>
<keyword evidence="7 13" id="KW-0808">Transferase</keyword>
<evidence type="ECO:0000256" key="4">
    <source>
        <dbReference type="ARBA" id="ARBA00012950"/>
    </source>
</evidence>
<evidence type="ECO:0000256" key="5">
    <source>
        <dbReference type="ARBA" id="ARBA00015043"/>
    </source>
</evidence>
<dbReference type="GeneID" id="19202529"/>
<keyword evidence="8" id="KW-0539">Nucleus</keyword>
<comment type="catalytic activity">
    <reaction evidence="11">
        <text>N-terminal L-seryl-[histone H4] + acetyl-CoA = N-terminal N(alpha)-acetyl-L-seryl-[histone H4] + CoA + H(+)</text>
        <dbReference type="Rhea" id="RHEA:50596"/>
        <dbReference type="Rhea" id="RHEA-COMP:12740"/>
        <dbReference type="Rhea" id="RHEA-COMP:12743"/>
        <dbReference type="ChEBI" id="CHEBI:15378"/>
        <dbReference type="ChEBI" id="CHEBI:57287"/>
        <dbReference type="ChEBI" id="CHEBI:57288"/>
        <dbReference type="ChEBI" id="CHEBI:64738"/>
        <dbReference type="ChEBI" id="CHEBI:83690"/>
        <dbReference type="EC" id="2.3.1.257"/>
    </reaction>
</comment>
<proteinExistence type="inferred from homology"/>
<keyword evidence="6" id="KW-0963">Cytoplasm</keyword>
<dbReference type="OrthoDB" id="424551at2759"/>
<dbReference type="GO" id="GO:0005737">
    <property type="term" value="C:cytoplasm"/>
    <property type="evidence" value="ECO:0007669"/>
    <property type="project" value="UniProtKB-SubCell"/>
</dbReference>
<dbReference type="RefSeq" id="XP_007763396.1">
    <property type="nucleotide sequence ID" value="XM_007765206.1"/>
</dbReference>
<evidence type="ECO:0000256" key="11">
    <source>
        <dbReference type="ARBA" id="ARBA00049524"/>
    </source>
</evidence>
<accession>A0A5M3N5I7</accession>
<dbReference type="InterPro" id="IPR039949">
    <property type="entry name" value="NAA40"/>
</dbReference>
<evidence type="ECO:0000256" key="3">
    <source>
        <dbReference type="ARBA" id="ARBA00008870"/>
    </source>
</evidence>
<keyword evidence="14" id="KW-1185">Reference proteome</keyword>
<evidence type="ECO:0000256" key="6">
    <source>
        <dbReference type="ARBA" id="ARBA00022490"/>
    </source>
</evidence>
<feature type="domain" description="N-acetyltransferase" evidence="12">
    <location>
        <begin position="48"/>
        <end position="200"/>
    </location>
</feature>
<dbReference type="Pfam" id="PF00583">
    <property type="entry name" value="Acetyltransf_1"/>
    <property type="match status" value="1"/>
</dbReference>
<dbReference type="PANTHER" id="PTHR20531">
    <property type="entry name" value="N-ALPHA-ACETYLTRANSFERASE 40"/>
    <property type="match status" value="1"/>
</dbReference>
<evidence type="ECO:0000256" key="1">
    <source>
        <dbReference type="ARBA" id="ARBA00004123"/>
    </source>
</evidence>
<keyword evidence="9 13" id="KW-0012">Acyltransferase</keyword>
<dbReference type="KEGG" id="cput:CONPUDRAFT_148722"/>
<evidence type="ECO:0000259" key="12">
    <source>
        <dbReference type="PROSITE" id="PS51186"/>
    </source>
</evidence>